<dbReference type="Pfam" id="PF00196">
    <property type="entry name" value="GerE"/>
    <property type="match status" value="1"/>
</dbReference>
<sequence>MTPDLAVDAPLATLVRADHADLPATTPTAWIVLSAEQPLLAESLRLALVRRGLDTLVVPWPDEPAELAPGRLLAPARPGGVGVALVEMASEAELDGIGALVERVPVRWLLLAHRGPNPLWGAAFDRGVDIVLPTTTDLDALVDLVGRAARGEQLLDERRADALRAVWHDVLAMDTLRSRVRSLSARETQVLRLLYGGTGVHEIAVELGVSDSTVRTHVAAVLRKLGVASQLRAVAVYDEYLDRTGR</sequence>
<organism evidence="5 6">
    <name type="scientific">Nocardioides mangrovi</name>
    <dbReference type="NCBI Taxonomy" id="2874580"/>
    <lineage>
        <taxon>Bacteria</taxon>
        <taxon>Bacillati</taxon>
        <taxon>Actinomycetota</taxon>
        <taxon>Actinomycetes</taxon>
        <taxon>Propionibacteriales</taxon>
        <taxon>Nocardioidaceae</taxon>
        <taxon>Nocardioides</taxon>
    </lineage>
</organism>
<dbReference type="PRINTS" id="PR00038">
    <property type="entry name" value="HTHLUXR"/>
</dbReference>
<dbReference type="InterPro" id="IPR000792">
    <property type="entry name" value="Tscrpt_reg_LuxR_C"/>
</dbReference>
<keyword evidence="3" id="KW-0804">Transcription</keyword>
<dbReference type="RefSeq" id="WP_224124090.1">
    <property type="nucleotide sequence ID" value="NZ_JAIQZJ010000009.1"/>
</dbReference>
<keyword evidence="2" id="KW-0238">DNA-binding</keyword>
<feature type="domain" description="HTH luxR-type" evidence="4">
    <location>
        <begin position="176"/>
        <end position="241"/>
    </location>
</feature>
<accession>A0ABS7UFF3</accession>
<evidence type="ECO:0000256" key="1">
    <source>
        <dbReference type="ARBA" id="ARBA00023015"/>
    </source>
</evidence>
<dbReference type="EMBL" id="JAIQZJ010000009">
    <property type="protein sequence ID" value="MBZ5739729.1"/>
    <property type="molecule type" value="Genomic_DNA"/>
</dbReference>
<keyword evidence="1" id="KW-0805">Transcription regulation</keyword>
<dbReference type="Proteomes" id="UP000780875">
    <property type="component" value="Unassembled WGS sequence"/>
</dbReference>
<dbReference type="PROSITE" id="PS00622">
    <property type="entry name" value="HTH_LUXR_1"/>
    <property type="match status" value="1"/>
</dbReference>
<dbReference type="InterPro" id="IPR016032">
    <property type="entry name" value="Sig_transdc_resp-reg_C-effctor"/>
</dbReference>
<comment type="caution">
    <text evidence="5">The sequence shown here is derived from an EMBL/GenBank/DDBJ whole genome shotgun (WGS) entry which is preliminary data.</text>
</comment>
<gene>
    <name evidence="5" type="ORF">K8U61_16255</name>
</gene>
<dbReference type="PROSITE" id="PS50043">
    <property type="entry name" value="HTH_LUXR_2"/>
    <property type="match status" value="1"/>
</dbReference>
<evidence type="ECO:0000256" key="2">
    <source>
        <dbReference type="ARBA" id="ARBA00023125"/>
    </source>
</evidence>
<evidence type="ECO:0000259" key="4">
    <source>
        <dbReference type="PROSITE" id="PS50043"/>
    </source>
</evidence>
<dbReference type="SUPFAM" id="SSF46894">
    <property type="entry name" value="C-terminal effector domain of the bipartite response regulators"/>
    <property type="match status" value="1"/>
</dbReference>
<protein>
    <submittedName>
        <fullName evidence="5">Response regulator transcription factor</fullName>
    </submittedName>
</protein>
<evidence type="ECO:0000313" key="5">
    <source>
        <dbReference type="EMBL" id="MBZ5739729.1"/>
    </source>
</evidence>
<keyword evidence="6" id="KW-1185">Reference proteome</keyword>
<reference evidence="5 6" key="1">
    <citation type="submission" date="2021-09" db="EMBL/GenBank/DDBJ databases">
        <title>Whole genome sequence of Nocardioides sp. GBK3QG-3.</title>
        <authorList>
            <person name="Tuo L."/>
        </authorList>
    </citation>
    <scope>NUCLEOTIDE SEQUENCE [LARGE SCALE GENOMIC DNA]</scope>
    <source>
        <strain evidence="5 6">GBK3QG-3</strain>
    </source>
</reference>
<dbReference type="CDD" id="cd06170">
    <property type="entry name" value="LuxR_C_like"/>
    <property type="match status" value="1"/>
</dbReference>
<dbReference type="PANTHER" id="PTHR44688">
    <property type="entry name" value="DNA-BINDING TRANSCRIPTIONAL ACTIVATOR DEVR_DOSR"/>
    <property type="match status" value="1"/>
</dbReference>
<dbReference type="PANTHER" id="PTHR44688:SF16">
    <property type="entry name" value="DNA-BINDING TRANSCRIPTIONAL ACTIVATOR DEVR_DOSR"/>
    <property type="match status" value="1"/>
</dbReference>
<dbReference type="Gene3D" id="3.40.50.2300">
    <property type="match status" value="1"/>
</dbReference>
<evidence type="ECO:0000313" key="6">
    <source>
        <dbReference type="Proteomes" id="UP000780875"/>
    </source>
</evidence>
<dbReference type="SMART" id="SM00421">
    <property type="entry name" value="HTH_LUXR"/>
    <property type="match status" value="1"/>
</dbReference>
<evidence type="ECO:0000256" key="3">
    <source>
        <dbReference type="ARBA" id="ARBA00023163"/>
    </source>
</evidence>
<proteinExistence type="predicted"/>
<name>A0ABS7UFF3_9ACTN</name>